<dbReference type="STRING" id="557598.LHK_01644"/>
<accession>C1D839</accession>
<dbReference type="HOGENOM" id="CLU_3291730_0_0_4"/>
<reference evidence="1 2" key="1">
    <citation type="journal article" date="2009" name="PLoS Genet.">
        <title>The complete genome and proteome of Laribacter hongkongensis reveal potential mechanisms for adaptations to different temperatures and habitats.</title>
        <authorList>
            <person name="Woo P.C."/>
            <person name="Lau S.K."/>
            <person name="Tse H."/>
            <person name="Teng J.L."/>
            <person name="Curreem S.O."/>
            <person name="Tsang A.K."/>
            <person name="Fan R.Y."/>
            <person name="Wong G.K."/>
            <person name="Huang Y."/>
            <person name="Loman N.J."/>
            <person name="Snyder L.A."/>
            <person name="Cai J.J."/>
            <person name="Huang J.D."/>
            <person name="Mak W."/>
            <person name="Pallen M.J."/>
            <person name="Lok S."/>
            <person name="Yuen K.Y."/>
        </authorList>
    </citation>
    <scope>NUCLEOTIDE SEQUENCE [LARGE SCALE GENOMIC DNA]</scope>
    <source>
        <strain evidence="1 2">HLHK9</strain>
    </source>
</reference>
<dbReference type="EMBL" id="CP001154">
    <property type="protein sequence ID" value="ACO74630.1"/>
    <property type="molecule type" value="Genomic_DNA"/>
</dbReference>
<proteinExistence type="predicted"/>
<sequence>MHLIATTGWGPDYIDNMDADELAFWCKQATDYHNHLHACS</sequence>
<name>C1D839_LARHH</name>
<gene>
    <name evidence="1" type="ordered locus">LHK_01644</name>
</gene>
<organism evidence="1 2">
    <name type="scientific">Laribacter hongkongensis (strain HLHK9)</name>
    <dbReference type="NCBI Taxonomy" id="557598"/>
    <lineage>
        <taxon>Bacteria</taxon>
        <taxon>Pseudomonadati</taxon>
        <taxon>Pseudomonadota</taxon>
        <taxon>Betaproteobacteria</taxon>
        <taxon>Neisseriales</taxon>
        <taxon>Aquaspirillaceae</taxon>
        <taxon>Laribacter</taxon>
    </lineage>
</organism>
<keyword evidence="2" id="KW-1185">Reference proteome</keyword>
<dbReference type="Proteomes" id="UP000002010">
    <property type="component" value="Chromosome"/>
</dbReference>
<dbReference type="KEGG" id="lhk:LHK_01644"/>
<evidence type="ECO:0000313" key="2">
    <source>
        <dbReference type="Proteomes" id="UP000002010"/>
    </source>
</evidence>
<protein>
    <recommendedName>
        <fullName evidence="3">GpE family phage tail protein</fullName>
    </recommendedName>
</protein>
<dbReference type="RefSeq" id="WP_012697116.1">
    <property type="nucleotide sequence ID" value="NC_012559.1"/>
</dbReference>
<dbReference type="AlphaFoldDB" id="C1D839"/>
<evidence type="ECO:0000313" key="1">
    <source>
        <dbReference type="EMBL" id="ACO74630.1"/>
    </source>
</evidence>
<evidence type="ECO:0008006" key="3">
    <source>
        <dbReference type="Google" id="ProtNLM"/>
    </source>
</evidence>